<proteinExistence type="predicted"/>
<dbReference type="EMBL" id="BIXZ01000007">
    <property type="protein sequence ID" value="GCF15388.1"/>
    <property type="molecule type" value="Genomic_DNA"/>
</dbReference>
<dbReference type="OrthoDB" id="137007at2157"/>
<protein>
    <recommendedName>
        <fullName evidence="3">Phage tail assembly protein</fullName>
    </recommendedName>
</protein>
<organism evidence="1 2">
    <name type="scientific">Haloarcula mannanilytica</name>
    <dbReference type="NCBI Taxonomy" id="2509225"/>
    <lineage>
        <taxon>Archaea</taxon>
        <taxon>Methanobacteriati</taxon>
        <taxon>Methanobacteriota</taxon>
        <taxon>Stenosarchaea group</taxon>
        <taxon>Halobacteria</taxon>
        <taxon>Halobacteriales</taxon>
        <taxon>Haloarculaceae</taxon>
        <taxon>Haloarcula</taxon>
    </lineage>
</organism>
<dbReference type="AlphaFoldDB" id="A0A4C2ELG8"/>
<name>A0A4C2ELG8_9EURY</name>
<reference evidence="1 2" key="1">
    <citation type="submission" date="2019-02" db="EMBL/GenBank/DDBJ databases">
        <title>Haloarcula mannanilyticum sp. nov., a mannan degrading haloarchaeon isolated from commercial salt.</title>
        <authorList>
            <person name="Enomoto S."/>
            <person name="Shimane Y."/>
            <person name="Kamekura M."/>
            <person name="Ito T."/>
            <person name="Moriya O."/>
            <person name="Ihara K."/>
            <person name="Takahashi-Ando N."/>
            <person name="Fukushima Y."/>
            <person name="Yoshida Y."/>
            <person name="Usama R."/>
            <person name="Takai K."/>
            <person name="Minegishi H."/>
        </authorList>
    </citation>
    <scope>NUCLEOTIDE SEQUENCE [LARGE SCALE GENOMIC DNA]</scope>
    <source>
        <strain evidence="1 2">MD130-1</strain>
    </source>
</reference>
<gene>
    <name evidence="1" type="ORF">Harman_33230</name>
</gene>
<evidence type="ECO:0000313" key="1">
    <source>
        <dbReference type="EMBL" id="GCF15388.1"/>
    </source>
</evidence>
<accession>A0A4C2ELG8</accession>
<keyword evidence="2" id="KW-1185">Reference proteome</keyword>
<dbReference type="RefSeq" id="WP_200830953.1">
    <property type="nucleotide sequence ID" value="NZ_BIXZ01000007.1"/>
</dbReference>
<comment type="caution">
    <text evidence="1">The sequence shown here is derived from an EMBL/GenBank/DDBJ whole genome shotgun (WGS) entry which is preliminary data.</text>
</comment>
<sequence>MTGVLQTEFEFTLPNGYADDDGELHREGAMRLATAADEIKPTKDPRVQSNPSYMTVILLSRVITDLGTLEEVTPHVVENLFVSDLAYLQDMYERINERGSDAVDATCPDCGTNFEVSVATDGGTEVTQGNADQTMEVE</sequence>
<dbReference type="Proteomes" id="UP000304382">
    <property type="component" value="Unassembled WGS sequence"/>
</dbReference>
<evidence type="ECO:0000313" key="2">
    <source>
        <dbReference type="Proteomes" id="UP000304382"/>
    </source>
</evidence>
<evidence type="ECO:0008006" key="3">
    <source>
        <dbReference type="Google" id="ProtNLM"/>
    </source>
</evidence>